<dbReference type="PROSITE" id="PS50110">
    <property type="entry name" value="RESPONSE_REGULATORY"/>
    <property type="match status" value="1"/>
</dbReference>
<evidence type="ECO:0000256" key="2">
    <source>
        <dbReference type="PROSITE-ProRule" id="PRU00169"/>
    </source>
</evidence>
<evidence type="ECO:0000256" key="1">
    <source>
        <dbReference type="ARBA" id="ARBA00022553"/>
    </source>
</evidence>
<name>A0A538SBG9_UNCEI</name>
<sequence>MSQRIMIVEDDPMNAKLFQLVLTRKGHYVIEITEDPARVIEEIKAARVDLVIMDVSLSNSRLDGKPVDGLQITRRLKGDPATRHVPVLLATAHAMKGSKEKFLKESGADDYISKPIVSADELLARIETLISKRSHAVPPSGR</sequence>
<proteinExistence type="predicted"/>
<feature type="modified residue" description="4-aspartylphosphate" evidence="2">
    <location>
        <position position="54"/>
    </location>
</feature>
<dbReference type="Gene3D" id="3.40.50.2300">
    <property type="match status" value="1"/>
</dbReference>
<evidence type="ECO:0000259" key="3">
    <source>
        <dbReference type="PROSITE" id="PS50110"/>
    </source>
</evidence>
<reference evidence="4 5" key="1">
    <citation type="journal article" date="2019" name="Nat. Microbiol.">
        <title>Mediterranean grassland soil C-N compound turnover is dependent on rainfall and depth, and is mediated by genomically divergent microorganisms.</title>
        <authorList>
            <person name="Diamond S."/>
            <person name="Andeer P.F."/>
            <person name="Li Z."/>
            <person name="Crits-Christoph A."/>
            <person name="Burstein D."/>
            <person name="Anantharaman K."/>
            <person name="Lane K.R."/>
            <person name="Thomas B.C."/>
            <person name="Pan C."/>
            <person name="Northen T.R."/>
            <person name="Banfield J.F."/>
        </authorList>
    </citation>
    <scope>NUCLEOTIDE SEQUENCE [LARGE SCALE GENOMIC DNA]</scope>
    <source>
        <strain evidence="4">WS_1</strain>
    </source>
</reference>
<dbReference type="Proteomes" id="UP000316292">
    <property type="component" value="Unassembled WGS sequence"/>
</dbReference>
<dbReference type="SMART" id="SM00448">
    <property type="entry name" value="REC"/>
    <property type="match status" value="1"/>
</dbReference>
<dbReference type="AlphaFoldDB" id="A0A538SBG9"/>
<evidence type="ECO:0000313" key="5">
    <source>
        <dbReference type="Proteomes" id="UP000316292"/>
    </source>
</evidence>
<evidence type="ECO:0000313" key="4">
    <source>
        <dbReference type="EMBL" id="TMQ48720.1"/>
    </source>
</evidence>
<dbReference type="PANTHER" id="PTHR44591">
    <property type="entry name" value="STRESS RESPONSE REGULATOR PROTEIN 1"/>
    <property type="match status" value="1"/>
</dbReference>
<dbReference type="SUPFAM" id="SSF52172">
    <property type="entry name" value="CheY-like"/>
    <property type="match status" value="1"/>
</dbReference>
<dbReference type="GO" id="GO:0000160">
    <property type="term" value="P:phosphorelay signal transduction system"/>
    <property type="evidence" value="ECO:0007669"/>
    <property type="project" value="InterPro"/>
</dbReference>
<keyword evidence="1 2" id="KW-0597">Phosphoprotein</keyword>
<dbReference type="Pfam" id="PF00072">
    <property type="entry name" value="Response_reg"/>
    <property type="match status" value="1"/>
</dbReference>
<accession>A0A538SBG9</accession>
<dbReference type="InterPro" id="IPR050595">
    <property type="entry name" value="Bact_response_regulator"/>
</dbReference>
<protein>
    <submittedName>
        <fullName evidence="4">Response regulator</fullName>
    </submittedName>
</protein>
<organism evidence="4 5">
    <name type="scientific">Eiseniibacteriota bacterium</name>
    <dbReference type="NCBI Taxonomy" id="2212470"/>
    <lineage>
        <taxon>Bacteria</taxon>
        <taxon>Candidatus Eiseniibacteriota</taxon>
    </lineage>
</organism>
<dbReference type="PANTHER" id="PTHR44591:SF23">
    <property type="entry name" value="CHEY SUBFAMILY"/>
    <property type="match status" value="1"/>
</dbReference>
<comment type="caution">
    <text evidence="4">The sequence shown here is derived from an EMBL/GenBank/DDBJ whole genome shotgun (WGS) entry which is preliminary data.</text>
</comment>
<dbReference type="InterPro" id="IPR011006">
    <property type="entry name" value="CheY-like_superfamily"/>
</dbReference>
<dbReference type="InterPro" id="IPR001789">
    <property type="entry name" value="Sig_transdc_resp-reg_receiver"/>
</dbReference>
<gene>
    <name evidence="4" type="ORF">E6K71_06715</name>
</gene>
<dbReference type="EMBL" id="VBOR01000067">
    <property type="protein sequence ID" value="TMQ48720.1"/>
    <property type="molecule type" value="Genomic_DNA"/>
</dbReference>
<feature type="domain" description="Response regulatory" evidence="3">
    <location>
        <begin position="4"/>
        <end position="129"/>
    </location>
</feature>